<evidence type="ECO:0000256" key="7">
    <source>
        <dbReference type="ARBA" id="ARBA00023053"/>
    </source>
</evidence>
<keyword evidence="3 12" id="KW-0813">Transport</keyword>
<keyword evidence="5 12" id="KW-0812">Transmembrane</keyword>
<evidence type="ECO:0000313" key="15">
    <source>
        <dbReference type="Proteomes" id="UP001142055"/>
    </source>
</evidence>
<evidence type="ECO:0000313" key="14">
    <source>
        <dbReference type="EMBL" id="KAJ6218392.1"/>
    </source>
</evidence>
<keyword evidence="7" id="KW-0915">Sodium</keyword>
<keyword evidence="10 12" id="KW-0739">Sodium transport</keyword>
<dbReference type="OMA" id="HIYENIA"/>
<protein>
    <submittedName>
        <fullName evidence="14">Uncharacterized protein</fullName>
    </submittedName>
</protein>
<evidence type="ECO:0000256" key="1">
    <source>
        <dbReference type="ARBA" id="ARBA00004141"/>
    </source>
</evidence>
<dbReference type="GO" id="GO:0005886">
    <property type="term" value="C:plasma membrane"/>
    <property type="evidence" value="ECO:0007669"/>
    <property type="project" value="TreeGrafter"/>
</dbReference>
<comment type="subcellular location">
    <subcellularLocation>
        <location evidence="1">Membrane</location>
        <topology evidence="1">Multi-pass membrane protein</topology>
    </subcellularLocation>
</comment>
<gene>
    <name evidence="14" type="ORF">RDWZM_009549</name>
</gene>
<dbReference type="InterPro" id="IPR001873">
    <property type="entry name" value="ENaC"/>
</dbReference>
<feature type="transmembrane region" description="Helical" evidence="13">
    <location>
        <begin position="20"/>
        <end position="43"/>
    </location>
</feature>
<dbReference type="Pfam" id="PF00858">
    <property type="entry name" value="ASC"/>
    <property type="match status" value="1"/>
</dbReference>
<accession>A0A9Q0M3S3</accession>
<evidence type="ECO:0000256" key="9">
    <source>
        <dbReference type="ARBA" id="ARBA00023136"/>
    </source>
</evidence>
<reference evidence="14" key="1">
    <citation type="submission" date="2022-12" db="EMBL/GenBank/DDBJ databases">
        <title>Genome assemblies of Blomia tropicalis.</title>
        <authorList>
            <person name="Cui Y."/>
        </authorList>
    </citation>
    <scope>NUCLEOTIDE SEQUENCE</scope>
    <source>
        <tissue evidence="14">Adult mites</tissue>
    </source>
</reference>
<sequence length="570" mass="67453">MKLIRHNQFLELIKDYVRRLNVGQLIVGICFIVLSGWCLYNVINIMIKYFEFETIISLHNEPPDMTDFPGVTLCAPSIFTPQRLAQLFPDSFGQMFNKYKNWKSEHYLDSSLEQDEDESEEALFKRSTLLRKYENKALKKFSALDVLGIYSVQASEILISCKFHPINIRNFQSKNHKYNSPGAKNCTDFKPIFESIYEGKKCFTFYSDMYDHLNRRKKQTDNDEDLTPIMKKDCNKMVFDLKPSIELTLKPLERNIWVSYVMDPILMTVHPPNIMQNRRDFLFVQVMQDSYYDMLFTKKTSYLLPPPYKTRCRNYMNDNNGQELPSILRTRDQCISICINEYSKKSNDCANYYSVLTQMMFIRKNHSHQKICDHTKQNYNEYVNARNWCEKQCPEECVKTIFEISGHVRNSGPKFCPKWFIFEGLYNELRKNFTNITNFRRQSKYSSLNYNYQSKSRIQKMPLLPVNKWKMRFNQSVMGVLNDLSQLEHDILYNLTFSSCRSYVTIRIAPKPSTIVKHHPAISFEGYLGTIGGHIGIWLGLSLYTIIRFVVHILYYLARKLFHYLYSKSY</sequence>
<proteinExistence type="inferred from homology"/>
<dbReference type="Proteomes" id="UP001142055">
    <property type="component" value="Chromosome 3"/>
</dbReference>
<dbReference type="AlphaFoldDB" id="A0A9Q0M3S3"/>
<feature type="transmembrane region" description="Helical" evidence="13">
    <location>
        <begin position="535"/>
        <end position="558"/>
    </location>
</feature>
<evidence type="ECO:0000256" key="5">
    <source>
        <dbReference type="ARBA" id="ARBA00022692"/>
    </source>
</evidence>
<dbReference type="PANTHER" id="PTHR11690">
    <property type="entry name" value="AMILORIDE-SENSITIVE SODIUM CHANNEL-RELATED"/>
    <property type="match status" value="1"/>
</dbReference>
<evidence type="ECO:0000256" key="13">
    <source>
        <dbReference type="SAM" id="Phobius"/>
    </source>
</evidence>
<dbReference type="EMBL" id="JAPWDV010000003">
    <property type="protein sequence ID" value="KAJ6218392.1"/>
    <property type="molecule type" value="Genomic_DNA"/>
</dbReference>
<organism evidence="14 15">
    <name type="scientific">Blomia tropicalis</name>
    <name type="common">Mite</name>
    <dbReference type="NCBI Taxonomy" id="40697"/>
    <lineage>
        <taxon>Eukaryota</taxon>
        <taxon>Metazoa</taxon>
        <taxon>Ecdysozoa</taxon>
        <taxon>Arthropoda</taxon>
        <taxon>Chelicerata</taxon>
        <taxon>Arachnida</taxon>
        <taxon>Acari</taxon>
        <taxon>Acariformes</taxon>
        <taxon>Sarcoptiformes</taxon>
        <taxon>Astigmata</taxon>
        <taxon>Glycyphagoidea</taxon>
        <taxon>Echimyopodidae</taxon>
        <taxon>Blomia</taxon>
    </lineage>
</organism>
<comment type="similarity">
    <text evidence="2 12">Belongs to the amiloride-sensitive sodium channel (TC 1.A.6) family.</text>
</comment>
<evidence type="ECO:0000256" key="4">
    <source>
        <dbReference type="ARBA" id="ARBA00022461"/>
    </source>
</evidence>
<keyword evidence="9 13" id="KW-0472">Membrane</keyword>
<dbReference type="GO" id="GO:0015280">
    <property type="term" value="F:ligand-gated sodium channel activity"/>
    <property type="evidence" value="ECO:0007669"/>
    <property type="project" value="TreeGrafter"/>
</dbReference>
<keyword evidence="4 12" id="KW-0894">Sodium channel</keyword>
<dbReference type="PANTHER" id="PTHR11690:SF248">
    <property type="entry name" value="PICKPOCKET 17, ISOFORM A"/>
    <property type="match status" value="1"/>
</dbReference>
<evidence type="ECO:0000256" key="10">
    <source>
        <dbReference type="ARBA" id="ARBA00023201"/>
    </source>
</evidence>
<name>A0A9Q0M3S3_BLOTA</name>
<evidence type="ECO:0000256" key="8">
    <source>
        <dbReference type="ARBA" id="ARBA00023065"/>
    </source>
</evidence>
<evidence type="ECO:0000256" key="11">
    <source>
        <dbReference type="ARBA" id="ARBA00023303"/>
    </source>
</evidence>
<keyword evidence="15" id="KW-1185">Reference proteome</keyword>
<evidence type="ECO:0000256" key="6">
    <source>
        <dbReference type="ARBA" id="ARBA00022989"/>
    </source>
</evidence>
<keyword evidence="8 12" id="KW-0406">Ion transport</keyword>
<evidence type="ECO:0000256" key="12">
    <source>
        <dbReference type="RuleBase" id="RU000679"/>
    </source>
</evidence>
<keyword evidence="11 12" id="KW-0407">Ion channel</keyword>
<evidence type="ECO:0000256" key="2">
    <source>
        <dbReference type="ARBA" id="ARBA00007193"/>
    </source>
</evidence>
<evidence type="ECO:0000256" key="3">
    <source>
        <dbReference type="ARBA" id="ARBA00022448"/>
    </source>
</evidence>
<keyword evidence="6 13" id="KW-1133">Transmembrane helix</keyword>
<dbReference type="Gene3D" id="1.10.287.770">
    <property type="entry name" value="YojJ-like"/>
    <property type="match status" value="1"/>
</dbReference>
<comment type="caution">
    <text evidence="14">The sequence shown here is derived from an EMBL/GenBank/DDBJ whole genome shotgun (WGS) entry which is preliminary data.</text>
</comment>